<protein>
    <submittedName>
        <fullName evidence="1">Uncharacterized protein</fullName>
    </submittedName>
</protein>
<organism evidence="1 2">
    <name type="scientific">Mordavella massiliensis</name>
    <dbReference type="NCBI Taxonomy" id="1871024"/>
    <lineage>
        <taxon>Bacteria</taxon>
        <taxon>Bacillati</taxon>
        <taxon>Bacillota</taxon>
        <taxon>Clostridia</taxon>
        <taxon>Eubacteriales</taxon>
        <taxon>Clostridiaceae</taxon>
        <taxon>Mordavella</taxon>
    </lineage>
</organism>
<keyword evidence="2" id="KW-1185">Reference proteome</keyword>
<dbReference type="EMBL" id="JACJLV010000037">
    <property type="protein sequence ID" value="MBM6827471.1"/>
    <property type="molecule type" value="Genomic_DNA"/>
</dbReference>
<evidence type="ECO:0000313" key="1">
    <source>
        <dbReference type="EMBL" id="MBM6827471.1"/>
    </source>
</evidence>
<name>A0A939BCL3_9CLOT</name>
<reference evidence="1" key="2">
    <citation type="journal article" date="2021" name="Sci. Rep.">
        <title>The distribution of antibiotic resistance genes in chicken gut microbiota commensals.</title>
        <authorList>
            <person name="Juricova H."/>
            <person name="Matiasovicova J."/>
            <person name="Kubasova T."/>
            <person name="Cejkova D."/>
            <person name="Rychlik I."/>
        </authorList>
    </citation>
    <scope>NUCLEOTIDE SEQUENCE</scope>
    <source>
        <strain evidence="1">An420c</strain>
    </source>
</reference>
<dbReference type="AlphaFoldDB" id="A0A939BCL3"/>
<dbReference type="Proteomes" id="UP000713880">
    <property type="component" value="Unassembled WGS sequence"/>
</dbReference>
<comment type="caution">
    <text evidence="1">The sequence shown here is derived from an EMBL/GenBank/DDBJ whole genome shotgun (WGS) entry which is preliminary data.</text>
</comment>
<accession>A0A939BCL3</accession>
<gene>
    <name evidence="1" type="ORF">H6A13_10265</name>
</gene>
<dbReference type="RefSeq" id="WP_087150753.1">
    <property type="nucleotide sequence ID" value="NZ_JACJLV010000037.1"/>
</dbReference>
<proteinExistence type="predicted"/>
<reference evidence="1" key="1">
    <citation type="submission" date="2020-08" db="EMBL/GenBank/DDBJ databases">
        <authorList>
            <person name="Cejkova D."/>
            <person name="Kubasova T."/>
            <person name="Jahodarova E."/>
            <person name="Rychlik I."/>
        </authorList>
    </citation>
    <scope>NUCLEOTIDE SEQUENCE</scope>
    <source>
        <strain evidence="1">An420c</strain>
    </source>
</reference>
<evidence type="ECO:0000313" key="2">
    <source>
        <dbReference type="Proteomes" id="UP000713880"/>
    </source>
</evidence>
<sequence length="83" mass="9413">MEKNKVINFQNHPKKELHLTGYLSLPLRVGERAWIISNSGIHPTSEVEKIWEVSESGILFETKNIIYRLDYTAANAKTGVICA</sequence>